<organism evidence="4">
    <name type="scientific">uncultured Caudovirales phage</name>
    <dbReference type="NCBI Taxonomy" id="2100421"/>
    <lineage>
        <taxon>Viruses</taxon>
        <taxon>Duplodnaviria</taxon>
        <taxon>Heunggongvirae</taxon>
        <taxon>Uroviricota</taxon>
        <taxon>Caudoviricetes</taxon>
        <taxon>Peduoviridae</taxon>
        <taxon>Maltschvirus</taxon>
        <taxon>Maltschvirus maltsch</taxon>
    </lineage>
</organism>
<evidence type="ECO:0000256" key="2">
    <source>
        <dbReference type="SAM" id="MobiDB-lite"/>
    </source>
</evidence>
<keyword evidence="1" id="KW-0175">Coiled coil</keyword>
<dbReference type="EMBL" id="LR796981">
    <property type="protein sequence ID" value="CAB4178961.1"/>
    <property type="molecule type" value="Genomic_DNA"/>
</dbReference>
<accession>A0A6J5SYI2</accession>
<evidence type="ECO:0000313" key="3">
    <source>
        <dbReference type="EMBL" id="CAB4178961.1"/>
    </source>
</evidence>
<sequence length="454" mass="50082">MSSQSEHVKSIEGSISAAISNSRQKELAANKLAKEVKRYKEKIKQVLDDEIFPANSKLVETERLKNAVNVELIAYKRTNPAPNDTLLLGYKAQIATYDKTITAQKLLIKNANQKIDGINKNIKDLGGTQVVKIGAVPVGTKPPGVKPPAGVDNAAPKGNKKAFSKNYKYNAPMVKSAYFGSSSFQSNLLNNNHVDQGAYTDARRAWEGVKGGRGTIQMDKVFLTTVDTTTLGDDVDTQKYGFKFLYNPTTVSMAWGLMSSMDPNFEASGKDAFAVVSAGLLSSTVDFEIILNRIEDFNYIDENGIRTTTTTVTNGTNYITQRTPDFDPYPTTIDSTELQDIYRKGTMYDLEYLLKTLNGPSATFVSNLNGSTADRAWLRPNVVELHLGDSMRYRVRIASLSVNHIMFNSRMVPIFSSVKFTCARFNDGPTAMPTSNVVTGSSSHKPWADKRIQK</sequence>
<evidence type="ECO:0000256" key="1">
    <source>
        <dbReference type="SAM" id="Coils"/>
    </source>
</evidence>
<feature type="region of interest" description="Disordered" evidence="2">
    <location>
        <begin position="433"/>
        <end position="454"/>
    </location>
</feature>
<evidence type="ECO:0000313" key="4">
    <source>
        <dbReference type="EMBL" id="CAB4220573.1"/>
    </source>
</evidence>
<proteinExistence type="predicted"/>
<reference evidence="4" key="1">
    <citation type="submission" date="2020-05" db="EMBL/GenBank/DDBJ databases">
        <authorList>
            <person name="Chiriac C."/>
            <person name="Salcher M."/>
            <person name="Ghai R."/>
            <person name="Kavagutti S V."/>
        </authorList>
    </citation>
    <scope>NUCLEOTIDE SEQUENCE</scope>
</reference>
<name>A0A6J5SYI2_9CAUD</name>
<feature type="compositionally biased region" description="Polar residues" evidence="2">
    <location>
        <begin position="433"/>
        <end position="444"/>
    </location>
</feature>
<dbReference type="EMBL" id="LR797501">
    <property type="protein sequence ID" value="CAB4220573.1"/>
    <property type="molecule type" value="Genomic_DNA"/>
</dbReference>
<gene>
    <name evidence="3" type="ORF">UFOVP1033_36</name>
    <name evidence="4" type="ORF">UFOVP1631_36</name>
</gene>
<protein>
    <submittedName>
        <fullName evidence="4">Uncharacterized protein</fullName>
    </submittedName>
</protein>
<feature type="coiled-coil region" evidence="1">
    <location>
        <begin position="22"/>
        <end position="49"/>
    </location>
</feature>